<evidence type="ECO:0000313" key="2">
    <source>
        <dbReference type="Proteomes" id="UP001549366"/>
    </source>
</evidence>
<accession>A0ABV2SI16</accession>
<evidence type="ECO:0000313" key="1">
    <source>
        <dbReference type="EMBL" id="MET4757382.1"/>
    </source>
</evidence>
<proteinExistence type="predicted"/>
<dbReference type="RefSeq" id="WP_354007540.1">
    <property type="nucleotide sequence ID" value="NZ_JBEWTA010000001.1"/>
</dbReference>
<organism evidence="1 2">
    <name type="scientific">Endozoicomonas lisbonensis</name>
    <dbReference type="NCBI Taxonomy" id="3120522"/>
    <lineage>
        <taxon>Bacteria</taxon>
        <taxon>Pseudomonadati</taxon>
        <taxon>Pseudomonadota</taxon>
        <taxon>Gammaproteobacteria</taxon>
        <taxon>Oceanospirillales</taxon>
        <taxon>Endozoicomonadaceae</taxon>
        <taxon>Endozoicomonas</taxon>
    </lineage>
</organism>
<dbReference type="Proteomes" id="UP001549366">
    <property type="component" value="Unassembled WGS sequence"/>
</dbReference>
<reference evidence="1 2" key="1">
    <citation type="submission" date="2024-06" db="EMBL/GenBank/DDBJ databases">
        <title>Genomic Encyclopedia of Type Strains, Phase V (KMG-V): Genome sequencing to study the core and pangenomes of soil and plant-associated prokaryotes.</title>
        <authorList>
            <person name="Whitman W."/>
        </authorList>
    </citation>
    <scope>NUCLEOTIDE SEQUENCE [LARGE SCALE GENOMIC DNA]</scope>
    <source>
        <strain evidence="1 2">NE40</strain>
    </source>
</reference>
<comment type="caution">
    <text evidence="1">The sequence shown here is derived from an EMBL/GenBank/DDBJ whole genome shotgun (WGS) entry which is preliminary data.</text>
</comment>
<keyword evidence="2" id="KW-1185">Reference proteome</keyword>
<name>A0ABV2SI16_9GAMM</name>
<gene>
    <name evidence="1" type="ORF">V5J35_002574</name>
</gene>
<dbReference type="EMBL" id="JBEWTB010000002">
    <property type="protein sequence ID" value="MET4757382.1"/>
    <property type="molecule type" value="Genomic_DNA"/>
</dbReference>
<protein>
    <submittedName>
        <fullName evidence="1">Uncharacterized protein</fullName>
    </submittedName>
</protein>
<sequence>MLSPTSMTYVLWEHSETQQHNYTLRIHPGDLDHGRLAEINELVDEVVSASKTLNQALASY</sequence>